<keyword evidence="2" id="KW-1185">Reference proteome</keyword>
<accession>A0A7G1HSP9</accession>
<dbReference type="EMBL" id="AP023322">
    <property type="protein sequence ID" value="BCI62033.1"/>
    <property type="molecule type" value="Genomic_DNA"/>
</dbReference>
<evidence type="ECO:0000313" key="1">
    <source>
        <dbReference type="EMBL" id="BCI62033.1"/>
    </source>
</evidence>
<sequence length="94" mass="11131">MANKRQLKKEINYITEELISECLYNRYFITDCDAQKNDEILAKIISMQDEFLRRVNVTDGKNNPKIVKKYYQNLIASFDKGIEEIISEFAEMNK</sequence>
<dbReference type="KEGG" id="copr:Cop2CBH44_03860"/>
<organism evidence="1 2">
    <name type="scientific">Coprobacter secundus subsp. similis</name>
    <dbReference type="NCBI Taxonomy" id="2751153"/>
    <lineage>
        <taxon>Bacteria</taxon>
        <taxon>Pseudomonadati</taxon>
        <taxon>Bacteroidota</taxon>
        <taxon>Bacteroidia</taxon>
        <taxon>Bacteroidales</taxon>
        <taxon>Barnesiellaceae</taxon>
        <taxon>Coprobacter</taxon>
    </lineage>
</organism>
<dbReference type="AlphaFoldDB" id="A0A7G1HSP9"/>
<evidence type="ECO:0000313" key="2">
    <source>
        <dbReference type="Proteomes" id="UP000594042"/>
    </source>
</evidence>
<name>A0A7G1HSP9_9BACT</name>
<dbReference type="Proteomes" id="UP000594042">
    <property type="component" value="Chromosome"/>
</dbReference>
<gene>
    <name evidence="1" type="ORF">Cop2CBH44_03860</name>
</gene>
<proteinExistence type="predicted"/>
<protein>
    <submittedName>
        <fullName evidence="1">Uncharacterized protein</fullName>
    </submittedName>
</protein>
<dbReference type="RefSeq" id="WP_021930698.1">
    <property type="nucleotide sequence ID" value="NZ_AP023322.1"/>
</dbReference>
<reference evidence="2" key="1">
    <citation type="submission" date="2020-07" db="EMBL/GenBank/DDBJ databases">
        <title>Complete genome sequencing of Coprobacter sp. strain 2CBH44.</title>
        <authorList>
            <person name="Sakamoto M."/>
            <person name="Murakami T."/>
            <person name="Mori H."/>
        </authorList>
    </citation>
    <scope>NUCLEOTIDE SEQUENCE [LARGE SCALE GENOMIC DNA]</scope>
    <source>
        <strain evidence="2">2CBH44</strain>
    </source>
</reference>